<name>A0A4R1F6A4_9NOCA</name>
<organism evidence="2 3">
    <name type="scientific">Nocardia alba</name>
    <dbReference type="NCBI Taxonomy" id="225051"/>
    <lineage>
        <taxon>Bacteria</taxon>
        <taxon>Bacillati</taxon>
        <taxon>Actinomycetota</taxon>
        <taxon>Actinomycetes</taxon>
        <taxon>Mycobacteriales</taxon>
        <taxon>Nocardiaceae</taxon>
        <taxon>Nocardia</taxon>
    </lineage>
</organism>
<accession>A0A4R1F6A4</accession>
<gene>
    <name evidence="2" type="ORF">DFR71_6644</name>
</gene>
<dbReference type="RefSeq" id="WP_132370481.1">
    <property type="nucleotide sequence ID" value="NZ_SMFR01000013.1"/>
</dbReference>
<dbReference type="EMBL" id="SMFR01000013">
    <property type="protein sequence ID" value="TCJ88102.1"/>
    <property type="molecule type" value="Genomic_DNA"/>
</dbReference>
<evidence type="ECO:0000313" key="3">
    <source>
        <dbReference type="Proteomes" id="UP000294856"/>
    </source>
</evidence>
<dbReference type="OrthoDB" id="4464504at2"/>
<feature type="compositionally biased region" description="Basic and acidic residues" evidence="1">
    <location>
        <begin position="87"/>
        <end position="100"/>
    </location>
</feature>
<dbReference type="Proteomes" id="UP000294856">
    <property type="component" value="Unassembled WGS sequence"/>
</dbReference>
<sequence>MTAVFATRTVVFTGRQRTRAERLDSWDREDQGRGWAAVSALHESRLFPVDNDLVETLLDQGFGTPPERSDGSFFISPSNSVTPPQDVIDRRASRGTDTNRPRRKARSYDSRALLVASRCRTDQRFPLWVRQLGPQGLAAVLTRRVVDGGWTVDDVHAALDQVYLSGKKIFDRPRDPYAYLAWLLKPIPIDEPPMLLDRAREVAFELEQLDRDRAHREQLRAEAMAKVPAAPDSPARAAARAIAAAAGQHAISTAAASRAAAENACREIARLAREH</sequence>
<reference evidence="2 3" key="1">
    <citation type="submission" date="2019-03" db="EMBL/GenBank/DDBJ databases">
        <title>Genomic Encyclopedia of Type Strains, Phase IV (KMG-IV): sequencing the most valuable type-strain genomes for metagenomic binning, comparative biology and taxonomic classification.</title>
        <authorList>
            <person name="Goeker M."/>
        </authorList>
    </citation>
    <scope>NUCLEOTIDE SEQUENCE [LARGE SCALE GENOMIC DNA]</scope>
    <source>
        <strain evidence="2 3">DSM 44684</strain>
    </source>
</reference>
<protein>
    <submittedName>
        <fullName evidence="2">Uncharacterized protein</fullName>
    </submittedName>
</protein>
<proteinExistence type="predicted"/>
<comment type="caution">
    <text evidence="2">The sequence shown here is derived from an EMBL/GenBank/DDBJ whole genome shotgun (WGS) entry which is preliminary data.</text>
</comment>
<keyword evidence="3" id="KW-1185">Reference proteome</keyword>
<evidence type="ECO:0000313" key="2">
    <source>
        <dbReference type="EMBL" id="TCJ88102.1"/>
    </source>
</evidence>
<evidence type="ECO:0000256" key="1">
    <source>
        <dbReference type="SAM" id="MobiDB-lite"/>
    </source>
</evidence>
<dbReference type="AlphaFoldDB" id="A0A4R1F6A4"/>
<feature type="region of interest" description="Disordered" evidence="1">
    <location>
        <begin position="68"/>
        <end position="106"/>
    </location>
</feature>